<organism evidence="5 6">
    <name type="scientific">Aliiroseovarius crassostreae</name>
    <dbReference type="NCBI Taxonomy" id="154981"/>
    <lineage>
        <taxon>Bacteria</taxon>
        <taxon>Pseudomonadati</taxon>
        <taxon>Pseudomonadota</taxon>
        <taxon>Alphaproteobacteria</taxon>
        <taxon>Rhodobacterales</taxon>
        <taxon>Paracoccaceae</taxon>
        <taxon>Aliiroseovarius</taxon>
    </lineage>
</organism>
<keyword evidence="1" id="KW-0805">Transcription regulation</keyword>
<evidence type="ECO:0000256" key="1">
    <source>
        <dbReference type="ARBA" id="ARBA00023015"/>
    </source>
</evidence>
<evidence type="ECO:0000259" key="4">
    <source>
        <dbReference type="PROSITE" id="PS01124"/>
    </source>
</evidence>
<dbReference type="PANTHER" id="PTHR46796">
    <property type="entry name" value="HTH-TYPE TRANSCRIPTIONAL ACTIVATOR RHAS-RELATED"/>
    <property type="match status" value="1"/>
</dbReference>
<dbReference type="InterPro" id="IPR018060">
    <property type="entry name" value="HTH_AraC"/>
</dbReference>
<dbReference type="AlphaFoldDB" id="A0A0P7I5F2"/>
<protein>
    <recommendedName>
        <fullName evidence="4">HTH araC/xylS-type domain-containing protein</fullName>
    </recommendedName>
</protein>
<evidence type="ECO:0000313" key="5">
    <source>
        <dbReference type="EMBL" id="KPN64492.1"/>
    </source>
</evidence>
<dbReference type="GO" id="GO:0003700">
    <property type="term" value="F:DNA-binding transcription factor activity"/>
    <property type="evidence" value="ECO:0007669"/>
    <property type="project" value="InterPro"/>
</dbReference>
<keyword evidence="6" id="KW-1185">Reference proteome</keyword>
<name>A0A0P7I5F2_9RHOB</name>
<dbReference type="InterPro" id="IPR009057">
    <property type="entry name" value="Homeodomain-like_sf"/>
</dbReference>
<evidence type="ECO:0000313" key="6">
    <source>
        <dbReference type="Proteomes" id="UP000050471"/>
    </source>
</evidence>
<evidence type="ECO:0000256" key="3">
    <source>
        <dbReference type="ARBA" id="ARBA00023163"/>
    </source>
</evidence>
<reference evidence="5 6" key="1">
    <citation type="submission" date="2015-09" db="EMBL/GenBank/DDBJ databases">
        <title>Draft genome sequence of Aliiroseovarius crassostreae CV919-312TSm, the causative agent of Roseovarius Oyster Disease (formerly Juvenile Oyster Disease).</title>
        <authorList>
            <person name="Kessner L."/>
            <person name="Spinard E."/>
            <person name="Nelson D."/>
        </authorList>
    </citation>
    <scope>NUCLEOTIDE SEQUENCE [LARGE SCALE GENOMIC DNA]</scope>
    <source>
        <strain evidence="5 6">CV919-312</strain>
    </source>
</reference>
<dbReference type="PROSITE" id="PS01124">
    <property type="entry name" value="HTH_ARAC_FAMILY_2"/>
    <property type="match status" value="1"/>
</dbReference>
<keyword evidence="3" id="KW-0804">Transcription</keyword>
<dbReference type="GO" id="GO:0043565">
    <property type="term" value="F:sequence-specific DNA binding"/>
    <property type="evidence" value="ECO:0007669"/>
    <property type="project" value="InterPro"/>
</dbReference>
<dbReference type="SMART" id="SM00342">
    <property type="entry name" value="HTH_ARAC"/>
    <property type="match status" value="1"/>
</dbReference>
<dbReference type="OrthoDB" id="9793400at2"/>
<accession>A0A0P7I5F2</accession>
<dbReference type="EMBL" id="LKBA01000004">
    <property type="protein sequence ID" value="KPN64492.1"/>
    <property type="molecule type" value="Genomic_DNA"/>
</dbReference>
<dbReference type="STRING" id="154981.AKJ29_17965"/>
<dbReference type="Gene3D" id="1.10.10.60">
    <property type="entry name" value="Homeodomain-like"/>
    <property type="match status" value="1"/>
</dbReference>
<comment type="caution">
    <text evidence="5">The sequence shown here is derived from an EMBL/GenBank/DDBJ whole genome shotgun (WGS) entry which is preliminary data.</text>
</comment>
<dbReference type="InterPro" id="IPR029062">
    <property type="entry name" value="Class_I_gatase-like"/>
</dbReference>
<dbReference type="InterPro" id="IPR050204">
    <property type="entry name" value="AraC_XylS_family_regulators"/>
</dbReference>
<gene>
    <name evidence="5" type="ORF">AKJ29_17965</name>
</gene>
<feature type="domain" description="HTH araC/xylS-type" evidence="4">
    <location>
        <begin position="228"/>
        <end position="326"/>
    </location>
</feature>
<dbReference type="RefSeq" id="WP_055188790.1">
    <property type="nucleotide sequence ID" value="NZ_FPBS01000001.1"/>
</dbReference>
<dbReference type="PROSITE" id="PS00041">
    <property type="entry name" value="HTH_ARAC_FAMILY_1"/>
    <property type="match status" value="1"/>
</dbReference>
<sequence length="332" mass="36226">MPDEIAQATDKGADPTAPVCGIEIFVQPGFWQVELASILSALNTANDVCGYERFPWQITSDHPGIVHSNGDMMVRAGPSIGEQYLRQVLVVIGGTGSHGGGWMARLRAMQKIKRRVVLLSGAATEYIKATNPRSHPVTTNWSDVNVLSEGGDYPTLTTHLAEDAGGIMTCAGGGHTLELMVAILSEQLAPQEAAELAAQLMLEHVRGPNRDQPKGMSHSSNFLEKRLQSAIRLMEETVEHPLKVSELAQEVGVSTRQLERLFLINLDETPAKFYKKIRLKRAQALITDTRMPLIDVALACGFSDSSSLARAYRLEYAKTPNQLRGEKGKARG</sequence>
<keyword evidence="2" id="KW-0238">DNA-binding</keyword>
<dbReference type="InterPro" id="IPR018062">
    <property type="entry name" value="HTH_AraC-typ_CS"/>
</dbReference>
<dbReference type="Proteomes" id="UP000050471">
    <property type="component" value="Unassembled WGS sequence"/>
</dbReference>
<dbReference type="SUPFAM" id="SSF46689">
    <property type="entry name" value="Homeodomain-like"/>
    <property type="match status" value="2"/>
</dbReference>
<dbReference type="PANTHER" id="PTHR46796:SF6">
    <property type="entry name" value="ARAC SUBFAMILY"/>
    <property type="match status" value="1"/>
</dbReference>
<proteinExistence type="predicted"/>
<dbReference type="Pfam" id="PF12833">
    <property type="entry name" value="HTH_18"/>
    <property type="match status" value="1"/>
</dbReference>
<dbReference type="SUPFAM" id="SSF52317">
    <property type="entry name" value="Class I glutamine amidotransferase-like"/>
    <property type="match status" value="1"/>
</dbReference>
<dbReference type="Gene3D" id="3.40.50.880">
    <property type="match status" value="1"/>
</dbReference>
<evidence type="ECO:0000256" key="2">
    <source>
        <dbReference type="ARBA" id="ARBA00023125"/>
    </source>
</evidence>